<dbReference type="SMART" id="SM00345">
    <property type="entry name" value="HTH_GNTR"/>
    <property type="match status" value="1"/>
</dbReference>
<keyword evidence="2" id="KW-0238">DNA-binding</keyword>
<dbReference type="SUPFAM" id="SSF46785">
    <property type="entry name" value="Winged helix' DNA-binding domain"/>
    <property type="match status" value="1"/>
</dbReference>
<reference evidence="7" key="1">
    <citation type="submission" date="2018-09" db="EMBL/GenBank/DDBJ databases">
        <authorList>
            <person name="Livingstone P.G."/>
            <person name="Whitworth D.E."/>
        </authorList>
    </citation>
    <scope>NUCLEOTIDE SEQUENCE [LARGE SCALE GENOMIC DNA]</scope>
    <source>
        <strain evidence="7">AB050A</strain>
    </source>
</reference>
<organism evidence="6 7">
    <name type="scientific">Corallococcus aberystwythensis</name>
    <dbReference type="NCBI Taxonomy" id="2316722"/>
    <lineage>
        <taxon>Bacteria</taxon>
        <taxon>Pseudomonadati</taxon>
        <taxon>Myxococcota</taxon>
        <taxon>Myxococcia</taxon>
        <taxon>Myxococcales</taxon>
        <taxon>Cystobacterineae</taxon>
        <taxon>Myxococcaceae</taxon>
        <taxon>Corallococcus</taxon>
    </lineage>
</organism>
<comment type="caution">
    <text evidence="6">The sequence shown here is derived from an EMBL/GenBank/DDBJ whole genome shotgun (WGS) entry which is preliminary data.</text>
</comment>
<feature type="region of interest" description="Disordered" evidence="4">
    <location>
        <begin position="354"/>
        <end position="385"/>
    </location>
</feature>
<sequence length="404" mass="44355">MVRVGLVAYVEEQLEREIAQGRLPRNGGLRSERMMARHFGVCRGTVREALRRLAARGLVVLRPGRQARAVALDESLTLENLGLALHDTRTQESRRLLEGFFSLKRQVLVELLSDCCAHASDLDLQRLGETLYTLQDAARWYHPKERGAQLEFELLRLSARAAARPGHLLLIQSLQRAFRGIADRLLPFMGGDAMRQWVLCALDALYARDVQALQHQLPALMKTYDELVLDQLAPVPREQVAPEAHHAQVDRHDSSAPATAVRHFEDERPLQAPTSVVGQDETPTVRSCVEARGLEGPEPATEQNEALKARSFVEERGFDNLTPTAENQEVLGVEPGLHDERAGEDVMGSALRDLSDCRTGSGASAQEAAASNPSPHPLAPARALEPEGCAPLASHCLVPGRPAP</sequence>
<keyword evidence="7" id="KW-1185">Reference proteome</keyword>
<dbReference type="GO" id="GO:0003677">
    <property type="term" value="F:DNA binding"/>
    <property type="evidence" value="ECO:0007669"/>
    <property type="project" value="UniProtKB-KW"/>
</dbReference>
<dbReference type="CDD" id="cd07377">
    <property type="entry name" value="WHTH_GntR"/>
    <property type="match status" value="1"/>
</dbReference>
<dbReference type="RefSeq" id="WP_120559946.1">
    <property type="nucleotide sequence ID" value="NZ_RAWK01000330.1"/>
</dbReference>
<dbReference type="InterPro" id="IPR000524">
    <property type="entry name" value="Tscrpt_reg_HTH_GntR"/>
</dbReference>
<evidence type="ECO:0000256" key="4">
    <source>
        <dbReference type="SAM" id="MobiDB-lite"/>
    </source>
</evidence>
<dbReference type="AlphaFoldDB" id="A0A3A8PSM0"/>
<name>A0A3A8PSM0_9BACT</name>
<protein>
    <submittedName>
        <fullName evidence="6">FadR family transcriptional regulator</fullName>
    </submittedName>
</protein>
<dbReference type="PANTHER" id="PTHR43537:SF52">
    <property type="entry name" value="FATTY ACID METABOLISM REGULATOR PROTEIN"/>
    <property type="match status" value="1"/>
</dbReference>
<dbReference type="Gene3D" id="1.10.10.10">
    <property type="entry name" value="Winged helix-like DNA-binding domain superfamily/Winged helix DNA-binding domain"/>
    <property type="match status" value="1"/>
</dbReference>
<dbReference type="PROSITE" id="PS50949">
    <property type="entry name" value="HTH_GNTR"/>
    <property type="match status" value="1"/>
</dbReference>
<dbReference type="InterPro" id="IPR036388">
    <property type="entry name" value="WH-like_DNA-bd_sf"/>
</dbReference>
<dbReference type="GO" id="GO:0003700">
    <property type="term" value="F:DNA-binding transcription factor activity"/>
    <property type="evidence" value="ECO:0007669"/>
    <property type="project" value="InterPro"/>
</dbReference>
<proteinExistence type="predicted"/>
<gene>
    <name evidence="6" type="ORF">D7W81_36225</name>
</gene>
<dbReference type="Pfam" id="PF00392">
    <property type="entry name" value="GntR"/>
    <property type="match status" value="1"/>
</dbReference>
<keyword evidence="3" id="KW-0804">Transcription</keyword>
<dbReference type="InterPro" id="IPR036390">
    <property type="entry name" value="WH_DNA-bd_sf"/>
</dbReference>
<dbReference type="PANTHER" id="PTHR43537">
    <property type="entry name" value="TRANSCRIPTIONAL REGULATOR, GNTR FAMILY"/>
    <property type="match status" value="1"/>
</dbReference>
<dbReference type="PRINTS" id="PR00035">
    <property type="entry name" value="HTHGNTR"/>
</dbReference>
<feature type="compositionally biased region" description="Low complexity" evidence="4">
    <location>
        <begin position="361"/>
        <end position="373"/>
    </location>
</feature>
<evidence type="ECO:0000256" key="2">
    <source>
        <dbReference type="ARBA" id="ARBA00023125"/>
    </source>
</evidence>
<dbReference type="Proteomes" id="UP000267003">
    <property type="component" value="Unassembled WGS sequence"/>
</dbReference>
<accession>A0A3A8PSM0</accession>
<evidence type="ECO:0000313" key="7">
    <source>
        <dbReference type="Proteomes" id="UP000267003"/>
    </source>
</evidence>
<evidence type="ECO:0000313" key="6">
    <source>
        <dbReference type="EMBL" id="RKH55432.1"/>
    </source>
</evidence>
<feature type="domain" description="HTH gntR-type" evidence="5">
    <location>
        <begin position="4"/>
        <end position="73"/>
    </location>
</feature>
<evidence type="ECO:0000256" key="1">
    <source>
        <dbReference type="ARBA" id="ARBA00023015"/>
    </source>
</evidence>
<evidence type="ECO:0000256" key="3">
    <source>
        <dbReference type="ARBA" id="ARBA00023163"/>
    </source>
</evidence>
<evidence type="ECO:0000259" key="5">
    <source>
        <dbReference type="PROSITE" id="PS50949"/>
    </source>
</evidence>
<dbReference type="EMBL" id="RAWK01000330">
    <property type="protein sequence ID" value="RKH55432.1"/>
    <property type="molecule type" value="Genomic_DNA"/>
</dbReference>
<keyword evidence="1" id="KW-0805">Transcription regulation</keyword>